<feature type="non-terminal residue" evidence="2">
    <location>
        <position position="342"/>
    </location>
</feature>
<proteinExistence type="predicted"/>
<dbReference type="EC" id="2.3.1.9" evidence="2"/>
<protein>
    <submittedName>
        <fullName evidence="2">3-ketoacyl-CoA thiolase @ Acetyl-CoA acetyltransferase</fullName>
        <ecNumber evidence="2">2.3.1.16</ecNumber>
        <ecNumber evidence="2">2.3.1.9</ecNumber>
    </submittedName>
</protein>
<evidence type="ECO:0000256" key="1">
    <source>
        <dbReference type="SAM" id="MobiDB-lite"/>
    </source>
</evidence>
<accession>A0A6J4KVS5</accession>
<dbReference type="AlphaFoldDB" id="A0A6J4KVS5"/>
<gene>
    <name evidence="2" type="ORF">AVDCRST_MAG40-1160</name>
</gene>
<keyword evidence="2" id="KW-0808">Transferase</keyword>
<feature type="compositionally biased region" description="Basic residues" evidence="1">
    <location>
        <begin position="176"/>
        <end position="191"/>
    </location>
</feature>
<dbReference type="EMBL" id="CADCTX010000350">
    <property type="protein sequence ID" value="CAA9314681.1"/>
    <property type="molecule type" value="Genomic_DNA"/>
</dbReference>
<feature type="non-terminal residue" evidence="2">
    <location>
        <position position="1"/>
    </location>
</feature>
<feature type="region of interest" description="Disordered" evidence="1">
    <location>
        <begin position="309"/>
        <end position="342"/>
    </location>
</feature>
<feature type="compositionally biased region" description="Low complexity" evidence="1">
    <location>
        <begin position="164"/>
        <end position="175"/>
    </location>
</feature>
<feature type="compositionally biased region" description="Low complexity" evidence="1">
    <location>
        <begin position="57"/>
        <end position="71"/>
    </location>
</feature>
<sequence>AFSRHRLDRAHADRPRLPRRLQRHPGPGAGRPRHRPGGEPRRPRPGGGRGRRDGRRAPAGQPRLQHGAAVRAPRRPAGHGAGHEHRPSVLLRPHGHRHGRQAGDARRDAGGGGRRAGVDLARPERQNEPPPHARPLARRARAAALHGHAGNRRDRGGPLRRFARAAGRVRAPLPAAHRRRAAGRPLRRRDRAHALPHGGAGQGHRRDLPQGRHADQGRGQPARHLARGAGRPQAGAERGAAGEAGPVHHRRQRVPTLGRRLGLRGDGGRRSVAPRPPTARHLPRHGGGGLRPGGDGHRAGFRRAEIIAAARPQAGRHRSVGAERGLRLPGALLPRPARHPGL</sequence>
<feature type="compositionally biased region" description="Low complexity" evidence="1">
    <location>
        <begin position="227"/>
        <end position="245"/>
    </location>
</feature>
<organism evidence="2">
    <name type="scientific">uncultured Gemmatimonadaceae bacterium</name>
    <dbReference type="NCBI Taxonomy" id="246130"/>
    <lineage>
        <taxon>Bacteria</taxon>
        <taxon>Pseudomonadati</taxon>
        <taxon>Gemmatimonadota</taxon>
        <taxon>Gemmatimonadia</taxon>
        <taxon>Gemmatimonadales</taxon>
        <taxon>Gemmatimonadaceae</taxon>
        <taxon>environmental samples</taxon>
    </lineage>
</organism>
<name>A0A6J4KVS5_9BACT</name>
<dbReference type="GO" id="GO:0003985">
    <property type="term" value="F:acetyl-CoA C-acetyltransferase activity"/>
    <property type="evidence" value="ECO:0007669"/>
    <property type="project" value="UniProtKB-EC"/>
</dbReference>
<evidence type="ECO:0000313" key="2">
    <source>
        <dbReference type="EMBL" id="CAA9314681.1"/>
    </source>
</evidence>
<dbReference type="EC" id="2.3.1.16" evidence="2"/>
<feature type="compositionally biased region" description="Basic and acidic residues" evidence="1">
    <location>
        <begin position="204"/>
        <end position="216"/>
    </location>
</feature>
<reference evidence="2" key="1">
    <citation type="submission" date="2020-02" db="EMBL/GenBank/DDBJ databases">
        <authorList>
            <person name="Meier V. D."/>
        </authorList>
    </citation>
    <scope>NUCLEOTIDE SEQUENCE</scope>
    <source>
        <strain evidence="2">AVDCRST_MAG40</strain>
    </source>
</reference>
<keyword evidence="2" id="KW-0012">Acyltransferase</keyword>
<feature type="region of interest" description="Disordered" evidence="1">
    <location>
        <begin position="1"/>
        <end position="293"/>
    </location>
</feature>